<keyword evidence="3" id="KW-0732">Signal</keyword>
<evidence type="ECO:0000313" key="5">
    <source>
        <dbReference type="EMBL" id="TXS90372.1"/>
    </source>
</evidence>
<dbReference type="InterPro" id="IPR019734">
    <property type="entry name" value="TPR_rpt"/>
</dbReference>
<dbReference type="Gene3D" id="1.25.40.10">
    <property type="entry name" value="Tetratricopeptide repeat domain"/>
    <property type="match status" value="1"/>
</dbReference>
<sequence length="311" mass="34463">MSRLRGLLMNWSYLAGLALASLSFGNATLASQAGIPCEDGKRYYGLAQQAGSSQDFDKAVDWLNKSLTACDSYSAWHLLGTAYQKQRKLEDALTAYEQATLHATRQEQAALSMARYGQVLALNGQRFEALTMLERAIEAHPNPPSWMRENARELDQSLVESPISSDAIKRSLASQQFGLLAINAIDSKNGPERQEKATVRIPINYKLDSVEMDELTAGNIDELGKVLSSTEYAGKTFTLVGHSDVRGSWDHNLALSEQRADAARQALERRYPSLQGRLRVTGAGEARPKYPGERIPEADHRLNRRLEVIVN</sequence>
<protein>
    <submittedName>
        <fullName evidence="5">OmpA family protein</fullName>
    </submittedName>
</protein>
<evidence type="ECO:0000259" key="4">
    <source>
        <dbReference type="PROSITE" id="PS51123"/>
    </source>
</evidence>
<dbReference type="SUPFAM" id="SSF48452">
    <property type="entry name" value="TPR-like"/>
    <property type="match status" value="1"/>
</dbReference>
<dbReference type="SUPFAM" id="SSF103088">
    <property type="entry name" value="OmpA-like"/>
    <property type="match status" value="1"/>
</dbReference>
<accession>A0A5C8ZS13</accession>
<dbReference type="PROSITE" id="PS51123">
    <property type="entry name" value="OMPA_2"/>
    <property type="match status" value="1"/>
</dbReference>
<organism evidence="5 6">
    <name type="scientific">Parahaliea aestuarii</name>
    <dbReference type="NCBI Taxonomy" id="1852021"/>
    <lineage>
        <taxon>Bacteria</taxon>
        <taxon>Pseudomonadati</taxon>
        <taxon>Pseudomonadota</taxon>
        <taxon>Gammaproteobacteria</taxon>
        <taxon>Cellvibrionales</taxon>
        <taxon>Halieaceae</taxon>
        <taxon>Parahaliea</taxon>
    </lineage>
</organism>
<dbReference type="Pfam" id="PF00691">
    <property type="entry name" value="OmpA"/>
    <property type="match status" value="1"/>
</dbReference>
<dbReference type="SMART" id="SM00028">
    <property type="entry name" value="TPR"/>
    <property type="match status" value="3"/>
</dbReference>
<comment type="caution">
    <text evidence="5">The sequence shown here is derived from an EMBL/GenBank/DDBJ whole genome shotgun (WGS) entry which is preliminary data.</text>
</comment>
<keyword evidence="1" id="KW-0802">TPR repeat</keyword>
<feature type="chain" id="PRO_5022793980" evidence="3">
    <location>
        <begin position="21"/>
        <end position="311"/>
    </location>
</feature>
<keyword evidence="2" id="KW-0472">Membrane</keyword>
<dbReference type="Pfam" id="PF13181">
    <property type="entry name" value="TPR_8"/>
    <property type="match status" value="1"/>
</dbReference>
<evidence type="ECO:0000256" key="2">
    <source>
        <dbReference type="PROSITE-ProRule" id="PRU00473"/>
    </source>
</evidence>
<proteinExistence type="predicted"/>
<dbReference type="Proteomes" id="UP000321933">
    <property type="component" value="Unassembled WGS sequence"/>
</dbReference>
<dbReference type="Gene3D" id="3.30.1330.60">
    <property type="entry name" value="OmpA-like domain"/>
    <property type="match status" value="1"/>
</dbReference>
<evidence type="ECO:0000256" key="3">
    <source>
        <dbReference type="SAM" id="SignalP"/>
    </source>
</evidence>
<dbReference type="InterPro" id="IPR006665">
    <property type="entry name" value="OmpA-like"/>
</dbReference>
<feature type="repeat" description="TPR" evidence="1">
    <location>
        <begin position="73"/>
        <end position="106"/>
    </location>
</feature>
<dbReference type="InterPro" id="IPR011990">
    <property type="entry name" value="TPR-like_helical_dom_sf"/>
</dbReference>
<name>A0A5C8ZS13_9GAMM</name>
<feature type="domain" description="OmpA-like" evidence="4">
    <location>
        <begin position="192"/>
        <end position="311"/>
    </location>
</feature>
<dbReference type="PROSITE" id="PS50005">
    <property type="entry name" value="TPR"/>
    <property type="match status" value="1"/>
</dbReference>
<dbReference type="GO" id="GO:0016020">
    <property type="term" value="C:membrane"/>
    <property type="evidence" value="ECO:0007669"/>
    <property type="project" value="UniProtKB-UniRule"/>
</dbReference>
<dbReference type="InterPro" id="IPR036737">
    <property type="entry name" value="OmpA-like_sf"/>
</dbReference>
<evidence type="ECO:0000256" key="1">
    <source>
        <dbReference type="PROSITE-ProRule" id="PRU00339"/>
    </source>
</evidence>
<reference evidence="5 6" key="1">
    <citation type="submission" date="2019-08" db="EMBL/GenBank/DDBJ databases">
        <title>Parahaliea maris sp. nov., isolated from the surface seawater.</title>
        <authorList>
            <person name="Liu Y."/>
        </authorList>
    </citation>
    <scope>NUCLEOTIDE SEQUENCE [LARGE SCALE GENOMIC DNA]</scope>
    <source>
        <strain evidence="5 6">S2-26</strain>
    </source>
</reference>
<feature type="signal peptide" evidence="3">
    <location>
        <begin position="1"/>
        <end position="20"/>
    </location>
</feature>
<dbReference type="EMBL" id="VRYZ01000006">
    <property type="protein sequence ID" value="TXS90372.1"/>
    <property type="molecule type" value="Genomic_DNA"/>
</dbReference>
<dbReference type="OrthoDB" id="9805832at2"/>
<dbReference type="AlphaFoldDB" id="A0A5C8ZS13"/>
<dbReference type="CDD" id="cd07185">
    <property type="entry name" value="OmpA_C-like"/>
    <property type="match status" value="1"/>
</dbReference>
<evidence type="ECO:0000313" key="6">
    <source>
        <dbReference type="Proteomes" id="UP000321933"/>
    </source>
</evidence>
<gene>
    <name evidence="5" type="ORF">FVW59_13575</name>
</gene>
<keyword evidence="6" id="KW-1185">Reference proteome</keyword>